<dbReference type="InterPro" id="IPR004776">
    <property type="entry name" value="Mem_transp_PIN-like"/>
</dbReference>
<keyword evidence="6 8" id="KW-1133">Transmembrane helix</keyword>
<evidence type="ECO:0000313" key="9">
    <source>
        <dbReference type="EMBL" id="AQQ71268.1"/>
    </source>
</evidence>
<dbReference type="GO" id="GO:0055085">
    <property type="term" value="P:transmembrane transport"/>
    <property type="evidence" value="ECO:0007669"/>
    <property type="project" value="InterPro"/>
</dbReference>
<accession>A0A1Q2MFE1</accession>
<gene>
    <name evidence="9" type="ORF">SMSP2_01638</name>
</gene>
<sequence length="317" mass="34818" precursor="true">MFLTLLVSVVCIFLMMVPGALAFRRAWLNNHSLQGLSRINVYVLYPCLIFSVIVSNFTFSSLLRSWYLPAISFGIMLIGYIGGLIACSLFKIHSRETHKSFLFQSAINNYSFFPLALVITLFGSEGTGILIFSTLGAELAVWTLGMFILSGHSFRLKSLLHLLSPPMMGLYLAVLFLAVCRFFQFDPGFLSDKGTPANSLFNAVTMLSGAVVPISMIIAGARISKIKLAEVMNRLVWLLSVLRLVIVPLAAVFIISFLPIDALSKKIMMIVAVMPVSLSSMLLSEIYGGDKEFIDGTVLLTHLLSMLTAPAILAFLI</sequence>
<evidence type="ECO:0000256" key="2">
    <source>
        <dbReference type="ARBA" id="ARBA00010145"/>
    </source>
</evidence>
<feature type="transmembrane region" description="Helical" evidence="8">
    <location>
        <begin position="39"/>
        <end position="60"/>
    </location>
</feature>
<evidence type="ECO:0000256" key="4">
    <source>
        <dbReference type="ARBA" id="ARBA00022475"/>
    </source>
</evidence>
<keyword evidence="4" id="KW-1003">Cell membrane</keyword>
<keyword evidence="10" id="KW-1185">Reference proteome</keyword>
<comment type="subcellular location">
    <subcellularLocation>
        <location evidence="1">Cell membrane</location>
        <topology evidence="1">Multi-pass membrane protein</topology>
    </subcellularLocation>
</comment>
<dbReference type="KEGG" id="pbas:SMSP2_01638"/>
<dbReference type="PANTHER" id="PTHR36838">
    <property type="entry name" value="AUXIN EFFLUX CARRIER FAMILY PROTEIN"/>
    <property type="match status" value="1"/>
</dbReference>
<feature type="transmembrane region" description="Helical" evidence="8">
    <location>
        <begin position="66"/>
        <end position="89"/>
    </location>
</feature>
<dbReference type="GO" id="GO:0005886">
    <property type="term" value="C:plasma membrane"/>
    <property type="evidence" value="ECO:0007669"/>
    <property type="project" value="UniProtKB-SubCell"/>
</dbReference>
<dbReference type="RefSeq" id="WP_146683463.1">
    <property type="nucleotide sequence ID" value="NZ_CP019646.1"/>
</dbReference>
<dbReference type="STRING" id="1851148.SMSP2_01638"/>
<organism evidence="9 10">
    <name type="scientific">Limihaloglobus sulfuriphilus</name>
    <dbReference type="NCBI Taxonomy" id="1851148"/>
    <lineage>
        <taxon>Bacteria</taxon>
        <taxon>Pseudomonadati</taxon>
        <taxon>Planctomycetota</taxon>
        <taxon>Phycisphaerae</taxon>
        <taxon>Sedimentisphaerales</taxon>
        <taxon>Sedimentisphaeraceae</taxon>
        <taxon>Limihaloglobus</taxon>
    </lineage>
</organism>
<dbReference type="EMBL" id="CP019646">
    <property type="protein sequence ID" value="AQQ71268.1"/>
    <property type="molecule type" value="Genomic_DNA"/>
</dbReference>
<evidence type="ECO:0000256" key="8">
    <source>
        <dbReference type="SAM" id="Phobius"/>
    </source>
</evidence>
<dbReference type="Proteomes" id="UP000188181">
    <property type="component" value="Chromosome"/>
</dbReference>
<feature type="transmembrane region" description="Helical" evidence="8">
    <location>
        <begin position="266"/>
        <end position="284"/>
    </location>
</feature>
<reference evidence="10" key="1">
    <citation type="submission" date="2017-02" db="EMBL/GenBank/DDBJ databases">
        <title>Comparative genomics and description of representatives of a novel lineage of planctomycetes thriving in anoxic sediments.</title>
        <authorList>
            <person name="Spring S."/>
            <person name="Bunk B."/>
            <person name="Sproer C."/>
        </authorList>
    </citation>
    <scope>NUCLEOTIDE SEQUENCE [LARGE SCALE GENOMIC DNA]</scope>
    <source>
        <strain evidence="10">SM-Chi-D1</strain>
    </source>
</reference>
<proteinExistence type="inferred from homology"/>
<keyword evidence="3" id="KW-0813">Transport</keyword>
<dbReference type="Gene3D" id="1.20.1530.20">
    <property type="match status" value="1"/>
</dbReference>
<dbReference type="InterPro" id="IPR038770">
    <property type="entry name" value="Na+/solute_symporter_sf"/>
</dbReference>
<evidence type="ECO:0000256" key="3">
    <source>
        <dbReference type="ARBA" id="ARBA00022448"/>
    </source>
</evidence>
<feature type="transmembrane region" description="Helical" evidence="8">
    <location>
        <begin position="204"/>
        <end position="223"/>
    </location>
</feature>
<evidence type="ECO:0000313" key="10">
    <source>
        <dbReference type="Proteomes" id="UP000188181"/>
    </source>
</evidence>
<dbReference type="Pfam" id="PF03547">
    <property type="entry name" value="Mem_trans"/>
    <property type="match status" value="1"/>
</dbReference>
<feature type="transmembrane region" description="Helical" evidence="8">
    <location>
        <begin position="162"/>
        <end position="184"/>
    </location>
</feature>
<protein>
    <submittedName>
        <fullName evidence="9">Auxin efflux carrier</fullName>
    </submittedName>
</protein>
<keyword evidence="5 8" id="KW-0812">Transmembrane</keyword>
<feature type="transmembrane region" description="Helical" evidence="8">
    <location>
        <begin position="296"/>
        <end position="316"/>
    </location>
</feature>
<dbReference type="OrthoDB" id="233542at2"/>
<keyword evidence="7 8" id="KW-0472">Membrane</keyword>
<evidence type="ECO:0000256" key="1">
    <source>
        <dbReference type="ARBA" id="ARBA00004651"/>
    </source>
</evidence>
<feature type="transmembrane region" description="Helical" evidence="8">
    <location>
        <begin position="235"/>
        <end position="260"/>
    </location>
</feature>
<feature type="transmembrane region" description="Helical" evidence="8">
    <location>
        <begin position="101"/>
        <end position="123"/>
    </location>
</feature>
<evidence type="ECO:0000256" key="5">
    <source>
        <dbReference type="ARBA" id="ARBA00022692"/>
    </source>
</evidence>
<feature type="transmembrane region" description="Helical" evidence="8">
    <location>
        <begin position="6"/>
        <end position="27"/>
    </location>
</feature>
<dbReference type="PANTHER" id="PTHR36838:SF1">
    <property type="entry name" value="SLR1864 PROTEIN"/>
    <property type="match status" value="1"/>
</dbReference>
<dbReference type="AlphaFoldDB" id="A0A1Q2MFE1"/>
<comment type="similarity">
    <text evidence="2">Belongs to the auxin efflux carrier (TC 2.A.69) family.</text>
</comment>
<evidence type="ECO:0000256" key="7">
    <source>
        <dbReference type="ARBA" id="ARBA00023136"/>
    </source>
</evidence>
<feature type="transmembrane region" description="Helical" evidence="8">
    <location>
        <begin position="129"/>
        <end position="150"/>
    </location>
</feature>
<name>A0A1Q2MFE1_9BACT</name>
<evidence type="ECO:0000256" key="6">
    <source>
        <dbReference type="ARBA" id="ARBA00022989"/>
    </source>
</evidence>